<protein>
    <recommendedName>
        <fullName evidence="6">MHD domain-containing protein</fullName>
    </recommendedName>
</protein>
<dbReference type="PROSITE" id="PS51072">
    <property type="entry name" value="MHD"/>
    <property type="match status" value="1"/>
</dbReference>
<dbReference type="InterPro" id="IPR036168">
    <property type="entry name" value="AP2_Mu_C_sf"/>
</dbReference>
<gene>
    <name evidence="7" type="ORF">PPAR00522_LOCUS14685</name>
</gene>
<proteinExistence type="inferred from homology"/>
<dbReference type="PRINTS" id="PR00314">
    <property type="entry name" value="CLATHRINADPT"/>
</dbReference>
<evidence type="ECO:0000256" key="4">
    <source>
        <dbReference type="ARBA" id="ARBA00023136"/>
    </source>
</evidence>
<dbReference type="InterPro" id="IPR028565">
    <property type="entry name" value="MHD"/>
</dbReference>
<evidence type="ECO:0000259" key="6">
    <source>
        <dbReference type="PROSITE" id="PS51072"/>
    </source>
</evidence>
<evidence type="ECO:0000313" key="7">
    <source>
        <dbReference type="EMBL" id="CAD8780106.1"/>
    </source>
</evidence>
<dbReference type="PANTHER" id="PTHR10529">
    <property type="entry name" value="AP COMPLEX SUBUNIT MU"/>
    <property type="match status" value="1"/>
</dbReference>
<dbReference type="SUPFAM" id="SSF49447">
    <property type="entry name" value="Second domain of Mu2 adaptin subunit (ap50) of ap2 adaptor"/>
    <property type="match status" value="1"/>
</dbReference>
<dbReference type="EMBL" id="HBFM01022579">
    <property type="protein sequence ID" value="CAD8780106.1"/>
    <property type="molecule type" value="Transcribed_RNA"/>
</dbReference>
<sequence>MTFSAIFFLDAKGRIIIYRDFRGDVSPKHAEKFMSKMTELEDSGKLTPIMHDEGVTYVYIQVSNIYVLGVTRTNANAASCVAFLHRFVNVLKEYFQEVEEESLRDNFVILYELLDEVMDNGLPQFTEACILGQYIKTDAYKLDLSSSKPPPALTQAVSWRVDGIKHKKNEVFLDVVESVNLLVNDSGQIIQSEVTGVLKMRTFLSGMPECKLGLNDRVLFEIQGRAGKQKTVELEDTKFHQCVRLARFDTDRTISFVPPDGAFDLMSYRISQNIKPLIAVECAMKRLGRSVVEYHVVARTLFKERSSANNVEIQIPVPNDAITPGGKASTGTVSYAPERSALLWNIKNFPGGGKEYTLRCRFTLPSVAAEEERKGKLPPIKVKFDIPFFTVSGIQVRYLKVIEKTGYQALPWVRYITTAGNYEVRIGSGDSGR</sequence>
<dbReference type="GO" id="GO:0012505">
    <property type="term" value="C:endomembrane system"/>
    <property type="evidence" value="ECO:0007669"/>
    <property type="project" value="UniProtKB-SubCell"/>
</dbReference>
<dbReference type="InterPro" id="IPR001392">
    <property type="entry name" value="Clathrin_mu"/>
</dbReference>
<dbReference type="AlphaFoldDB" id="A0A7S0V4I6"/>
<dbReference type="SUPFAM" id="SSF64356">
    <property type="entry name" value="SNARE-like"/>
    <property type="match status" value="1"/>
</dbReference>
<evidence type="ECO:0000256" key="5">
    <source>
        <dbReference type="PIRNR" id="PIRNR005992"/>
    </source>
</evidence>
<organism evidence="7">
    <name type="scientific">Polytomella parva</name>
    <dbReference type="NCBI Taxonomy" id="51329"/>
    <lineage>
        <taxon>Eukaryota</taxon>
        <taxon>Viridiplantae</taxon>
        <taxon>Chlorophyta</taxon>
        <taxon>core chlorophytes</taxon>
        <taxon>Chlorophyceae</taxon>
        <taxon>CS clade</taxon>
        <taxon>Chlamydomonadales</taxon>
        <taxon>Chlamydomonadaceae</taxon>
        <taxon>Polytomella</taxon>
    </lineage>
</organism>
<name>A0A7S0V4I6_9CHLO</name>
<dbReference type="Gene3D" id="2.60.40.1170">
    <property type="entry name" value="Mu homology domain, subdomain B"/>
    <property type="match status" value="2"/>
</dbReference>
<dbReference type="Pfam" id="PF00928">
    <property type="entry name" value="Adap_comp_sub"/>
    <property type="match status" value="1"/>
</dbReference>
<feature type="domain" description="MHD" evidence="6">
    <location>
        <begin position="168"/>
        <end position="425"/>
    </location>
</feature>
<dbReference type="Gene3D" id="3.30.450.60">
    <property type="match status" value="1"/>
</dbReference>
<evidence type="ECO:0000256" key="3">
    <source>
        <dbReference type="ARBA" id="ARBA00022927"/>
    </source>
</evidence>
<dbReference type="GO" id="GO:0006886">
    <property type="term" value="P:intracellular protein transport"/>
    <property type="evidence" value="ECO:0007669"/>
    <property type="project" value="UniProtKB-UniRule"/>
</dbReference>
<dbReference type="CDD" id="cd14835">
    <property type="entry name" value="AP1_Mu_N"/>
    <property type="match status" value="1"/>
</dbReference>
<dbReference type="Pfam" id="PF01217">
    <property type="entry name" value="Clat_adaptor_s"/>
    <property type="match status" value="1"/>
</dbReference>
<dbReference type="InterPro" id="IPR011012">
    <property type="entry name" value="Longin-like_dom_sf"/>
</dbReference>
<keyword evidence="4" id="KW-0472">Membrane</keyword>
<dbReference type="GO" id="GO:0016192">
    <property type="term" value="P:vesicle-mediated transport"/>
    <property type="evidence" value="ECO:0007669"/>
    <property type="project" value="InterPro"/>
</dbReference>
<evidence type="ECO:0000256" key="1">
    <source>
        <dbReference type="ARBA" id="ARBA00004308"/>
    </source>
</evidence>
<reference evidence="7" key="1">
    <citation type="submission" date="2021-01" db="EMBL/GenBank/DDBJ databases">
        <authorList>
            <person name="Corre E."/>
            <person name="Pelletier E."/>
            <person name="Niang G."/>
            <person name="Scheremetjew M."/>
            <person name="Finn R."/>
            <person name="Kale V."/>
            <person name="Holt S."/>
            <person name="Cochrane G."/>
            <person name="Meng A."/>
            <person name="Brown T."/>
            <person name="Cohen L."/>
        </authorList>
    </citation>
    <scope>NUCLEOTIDE SEQUENCE</scope>
    <source>
        <strain evidence="7">SAG 63-3</strain>
    </source>
</reference>
<evidence type="ECO:0000256" key="2">
    <source>
        <dbReference type="ARBA" id="ARBA00022448"/>
    </source>
</evidence>
<dbReference type="PROSITE" id="PS00990">
    <property type="entry name" value="CLAT_ADAPTOR_M_1"/>
    <property type="match status" value="1"/>
</dbReference>
<dbReference type="GO" id="GO:0030131">
    <property type="term" value="C:clathrin adaptor complex"/>
    <property type="evidence" value="ECO:0007669"/>
    <property type="project" value="UniProtKB-UniRule"/>
</dbReference>
<keyword evidence="2 5" id="KW-0813">Transport</keyword>
<comment type="subcellular location">
    <subcellularLocation>
        <location evidence="1">Endomembrane system</location>
    </subcellularLocation>
</comment>
<dbReference type="InterPro" id="IPR050431">
    <property type="entry name" value="Adaptor_comp_med_subunit"/>
</dbReference>
<comment type="similarity">
    <text evidence="5">Belongs to the adaptor complexes medium subunit family.</text>
</comment>
<dbReference type="CDD" id="cd09250">
    <property type="entry name" value="AP-1_Mu1_Cterm"/>
    <property type="match status" value="1"/>
</dbReference>
<dbReference type="PIRSF" id="PIRSF005992">
    <property type="entry name" value="Clathrin_mu"/>
    <property type="match status" value="1"/>
</dbReference>
<keyword evidence="3 5" id="KW-0653">Protein transport</keyword>
<dbReference type="FunFam" id="3.30.450.60:FF:000002">
    <property type="entry name" value="AP-2 complex subunit mu, putative"/>
    <property type="match status" value="1"/>
</dbReference>
<dbReference type="InterPro" id="IPR022775">
    <property type="entry name" value="AP_mu_sigma_su"/>
</dbReference>
<accession>A0A7S0V4I6</accession>
<dbReference type="InterPro" id="IPR018240">
    <property type="entry name" value="Clathrin_mu_CS"/>
</dbReference>